<name>A0AC61Y446_9FLAO</name>
<proteinExistence type="predicted"/>
<accession>A0AC61Y446</accession>
<sequence>MKKNDIYTTITENEYLDIGNHLHKDHHQLILMLKGTLHVTVAEKQYFLPERFIGLIPANQIHNLESRNEMVQLFLIYFPSSIPLNQFLVLSSNDFIYENLIFISQNTNHLTKKINPELYNFSYAFLKMIKTMDNLQAFPLKGIIKTSNKRLQNVLHYIDENYSEQISLEQVATAYGFSVRNLTRLFKNEMMTFNYYLNYVRIIRAIEMFTDHKENIEKVGYTVGYNTLSNFSRTFKRFTGQSPKSFIKNNKTTLPQQ</sequence>
<organism evidence="1 2">
    <name type="scientific">Mesonia oceanica</name>
    <dbReference type="NCBI Taxonomy" id="2687242"/>
    <lineage>
        <taxon>Bacteria</taxon>
        <taxon>Pseudomonadati</taxon>
        <taxon>Bacteroidota</taxon>
        <taxon>Flavobacteriia</taxon>
        <taxon>Flavobacteriales</taxon>
        <taxon>Flavobacteriaceae</taxon>
        <taxon>Mesonia</taxon>
    </lineage>
</organism>
<evidence type="ECO:0000313" key="2">
    <source>
        <dbReference type="Proteomes" id="UP000356253"/>
    </source>
</evidence>
<comment type="caution">
    <text evidence="1">The sequence shown here is derived from an EMBL/GenBank/DDBJ whole genome shotgun (WGS) entry which is preliminary data.</text>
</comment>
<dbReference type="EMBL" id="CABVMM010000002">
    <property type="protein sequence ID" value="VVU99235.1"/>
    <property type="molecule type" value="Genomic_DNA"/>
</dbReference>
<gene>
    <name evidence="1" type="primary">nimR_1</name>
    <name evidence="1" type="ORF">FVB9532_00487</name>
</gene>
<evidence type="ECO:0000313" key="1">
    <source>
        <dbReference type="EMBL" id="VVU99235.1"/>
    </source>
</evidence>
<dbReference type="Proteomes" id="UP000356253">
    <property type="component" value="Unassembled WGS sequence"/>
</dbReference>
<protein>
    <submittedName>
        <fullName evidence="1">HTH-type transcriptional regulator NimR</fullName>
    </submittedName>
</protein>
<keyword evidence="2" id="KW-1185">Reference proteome</keyword>
<reference evidence="1" key="1">
    <citation type="submission" date="2019-09" db="EMBL/GenBank/DDBJ databases">
        <authorList>
            <person name="Rodrigo-Torres L."/>
            <person name="Arahal R. D."/>
            <person name="Lucena T."/>
        </authorList>
    </citation>
    <scope>NUCLEOTIDE SEQUENCE</scope>
    <source>
        <strain evidence="1">ISS653</strain>
    </source>
</reference>